<organism evidence="1 2">
    <name type="scientific">Populus trichocarpa</name>
    <name type="common">Western balsam poplar</name>
    <name type="synonym">Populus balsamifera subsp. trichocarpa</name>
    <dbReference type="NCBI Taxonomy" id="3694"/>
    <lineage>
        <taxon>Eukaryota</taxon>
        <taxon>Viridiplantae</taxon>
        <taxon>Streptophyta</taxon>
        <taxon>Embryophyta</taxon>
        <taxon>Tracheophyta</taxon>
        <taxon>Spermatophyta</taxon>
        <taxon>Magnoliopsida</taxon>
        <taxon>eudicotyledons</taxon>
        <taxon>Gunneridae</taxon>
        <taxon>Pentapetalae</taxon>
        <taxon>rosids</taxon>
        <taxon>fabids</taxon>
        <taxon>Malpighiales</taxon>
        <taxon>Salicaceae</taxon>
        <taxon>Saliceae</taxon>
        <taxon>Populus</taxon>
    </lineage>
</organism>
<reference evidence="1 2" key="1">
    <citation type="journal article" date="2006" name="Science">
        <title>The genome of black cottonwood, Populus trichocarpa (Torr. &amp; Gray).</title>
        <authorList>
            <person name="Tuskan G.A."/>
            <person name="Difazio S."/>
            <person name="Jansson S."/>
            <person name="Bohlmann J."/>
            <person name="Grigoriev I."/>
            <person name="Hellsten U."/>
            <person name="Putnam N."/>
            <person name="Ralph S."/>
            <person name="Rombauts S."/>
            <person name="Salamov A."/>
            <person name="Schein J."/>
            <person name="Sterck L."/>
            <person name="Aerts A."/>
            <person name="Bhalerao R.R."/>
            <person name="Bhalerao R.P."/>
            <person name="Blaudez D."/>
            <person name="Boerjan W."/>
            <person name="Brun A."/>
            <person name="Brunner A."/>
            <person name="Busov V."/>
            <person name="Campbell M."/>
            <person name="Carlson J."/>
            <person name="Chalot M."/>
            <person name="Chapman J."/>
            <person name="Chen G.L."/>
            <person name="Cooper D."/>
            <person name="Coutinho P.M."/>
            <person name="Couturier J."/>
            <person name="Covert S."/>
            <person name="Cronk Q."/>
            <person name="Cunningham R."/>
            <person name="Davis J."/>
            <person name="Degroeve S."/>
            <person name="Dejardin A."/>
            <person name="Depamphilis C."/>
            <person name="Detter J."/>
            <person name="Dirks B."/>
            <person name="Dubchak I."/>
            <person name="Duplessis S."/>
            <person name="Ehlting J."/>
            <person name="Ellis B."/>
            <person name="Gendler K."/>
            <person name="Goodstein D."/>
            <person name="Gribskov M."/>
            <person name="Grimwood J."/>
            <person name="Groover A."/>
            <person name="Gunter L."/>
            <person name="Hamberger B."/>
            <person name="Heinze B."/>
            <person name="Helariutta Y."/>
            <person name="Henrissat B."/>
            <person name="Holligan D."/>
            <person name="Holt R."/>
            <person name="Huang W."/>
            <person name="Islam-Faridi N."/>
            <person name="Jones S."/>
            <person name="Jones-Rhoades M."/>
            <person name="Jorgensen R."/>
            <person name="Joshi C."/>
            <person name="Kangasjarvi J."/>
            <person name="Karlsson J."/>
            <person name="Kelleher C."/>
            <person name="Kirkpatrick R."/>
            <person name="Kirst M."/>
            <person name="Kohler A."/>
            <person name="Kalluri U."/>
            <person name="Larimer F."/>
            <person name="Leebens-Mack J."/>
            <person name="Leple J.C."/>
            <person name="Locascio P."/>
            <person name="Lou Y."/>
            <person name="Lucas S."/>
            <person name="Martin F."/>
            <person name="Montanini B."/>
            <person name="Napoli C."/>
            <person name="Nelson D.R."/>
            <person name="Nelson C."/>
            <person name="Nieminen K."/>
            <person name="Nilsson O."/>
            <person name="Pereda V."/>
            <person name="Peter G."/>
            <person name="Philippe R."/>
            <person name="Pilate G."/>
            <person name="Poliakov A."/>
            <person name="Razumovskaya J."/>
            <person name="Richardson P."/>
            <person name="Rinaldi C."/>
            <person name="Ritland K."/>
            <person name="Rouze P."/>
            <person name="Ryaboy D."/>
            <person name="Schmutz J."/>
            <person name="Schrader J."/>
            <person name="Segerman B."/>
            <person name="Shin H."/>
            <person name="Siddiqui A."/>
            <person name="Sterky F."/>
            <person name="Terry A."/>
            <person name="Tsai C.J."/>
            <person name="Uberbacher E."/>
            <person name="Unneberg P."/>
            <person name="Vahala J."/>
            <person name="Wall K."/>
            <person name="Wessler S."/>
            <person name="Yang G."/>
            <person name="Yin T."/>
            <person name="Douglas C."/>
            <person name="Marra M."/>
            <person name="Sandberg G."/>
            <person name="Van de Peer Y."/>
            <person name="Rokhsar D."/>
        </authorList>
    </citation>
    <scope>NUCLEOTIDE SEQUENCE [LARGE SCALE GENOMIC DNA]</scope>
    <source>
        <strain evidence="2">cv. Nisqually</strain>
    </source>
</reference>
<gene>
    <name evidence="1" type="ORF">POPTR_010G205550v4</name>
</gene>
<name>A0ACC0SEI1_POPTR</name>
<evidence type="ECO:0000313" key="1">
    <source>
        <dbReference type="EMBL" id="KAI9387636.1"/>
    </source>
</evidence>
<dbReference type="EMBL" id="CM009299">
    <property type="protein sequence ID" value="KAI9387636.1"/>
    <property type="molecule type" value="Genomic_DNA"/>
</dbReference>
<comment type="caution">
    <text evidence="1">The sequence shown here is derived from an EMBL/GenBank/DDBJ whole genome shotgun (WGS) entry which is preliminary data.</text>
</comment>
<protein>
    <submittedName>
        <fullName evidence="1">Uncharacterized protein</fullName>
    </submittedName>
</protein>
<evidence type="ECO:0000313" key="2">
    <source>
        <dbReference type="Proteomes" id="UP000006729"/>
    </source>
</evidence>
<dbReference type="Proteomes" id="UP000006729">
    <property type="component" value="Chromosome 10"/>
</dbReference>
<accession>A0ACC0SEI1</accession>
<proteinExistence type="predicted"/>
<sequence length="478" mass="53731">MVTVEADSDAKRLIGRRFIDVSVQSGIRFGLSRSFLRSVLLLRNIPSKILVKMREIVEAYLGATVKNAVVTVPAYFSHSQRQATKEAGALAGLNVLRIVTEPIVDAMAYGFDMNTVDFSEKHVLIFYLGGEHKVEVRGNTGDSHLRDDDFDNRLVNLSSQKESLVFCPNNIVIDLFYEGIDFYSIITGARFEELNTDFFRMYLQLVNKCLRDGKVNKNSIDDVVLISDSSRIPEVQQLLQYFYYGKDLCKSINTDEAVAYVLMVLLFRLSILSDKSIEVVDDMLLLDVSPLSLGLEIVGGVMDVFIAMNTMLPTLKDGIFSTYSNNQPTVLIKICEGERTQTRDDNLLGTLELSAEDVTSGQKKTITISNDSSRWSKEEIKRMVSEDEIELENYAYNMRITIRDEKRSSKLATCDKSKIEGGTDQAMKLQDGNQLAWKLRCICNPIIIKISMDDGAGMGRLMEEEVIRIKNSNCQGAN</sequence>
<keyword evidence="2" id="KW-1185">Reference proteome</keyword>